<name>A0A1I4CEX3_9EURY</name>
<feature type="transmembrane region" description="Helical" evidence="6">
    <location>
        <begin position="392"/>
        <end position="413"/>
    </location>
</feature>
<dbReference type="Pfam" id="PF01940">
    <property type="entry name" value="DUF92"/>
    <property type="match status" value="1"/>
</dbReference>
<dbReference type="STRING" id="553466.SAMN04487950_1108"/>
<dbReference type="RefSeq" id="WP_089866754.1">
    <property type="nucleotide sequence ID" value="NZ_FOTC01000001.1"/>
</dbReference>
<feature type="transmembrane region" description="Helical" evidence="6">
    <location>
        <begin position="289"/>
        <end position="311"/>
    </location>
</feature>
<dbReference type="EMBL" id="FOTC01000001">
    <property type="protein sequence ID" value="SFK79130.1"/>
    <property type="molecule type" value="Genomic_DNA"/>
</dbReference>
<accession>A0A1I4CEX3</accession>
<feature type="transmembrane region" description="Helical" evidence="6">
    <location>
        <begin position="63"/>
        <end position="80"/>
    </location>
</feature>
<feature type="transmembrane region" description="Helical" evidence="6">
    <location>
        <begin position="92"/>
        <end position="110"/>
    </location>
</feature>
<gene>
    <name evidence="7" type="ORF">SAMN04487950_1108</name>
</gene>
<dbReference type="PANTHER" id="PTHR13353:SF5">
    <property type="entry name" value="TRANSMEMBRANE PROTEIN 19"/>
    <property type="match status" value="1"/>
</dbReference>
<evidence type="ECO:0000256" key="5">
    <source>
        <dbReference type="ARBA" id="ARBA00023136"/>
    </source>
</evidence>
<evidence type="ECO:0000256" key="2">
    <source>
        <dbReference type="ARBA" id="ARBA00009012"/>
    </source>
</evidence>
<keyword evidence="4 6" id="KW-1133">Transmembrane helix</keyword>
<evidence type="ECO:0000313" key="8">
    <source>
        <dbReference type="Proteomes" id="UP000199607"/>
    </source>
</evidence>
<evidence type="ECO:0000256" key="1">
    <source>
        <dbReference type="ARBA" id="ARBA00004141"/>
    </source>
</evidence>
<reference evidence="8" key="1">
    <citation type="submission" date="2016-10" db="EMBL/GenBank/DDBJ databases">
        <authorList>
            <person name="Varghese N."/>
            <person name="Submissions S."/>
        </authorList>
    </citation>
    <scope>NUCLEOTIDE SEQUENCE [LARGE SCALE GENOMIC DNA]</scope>
    <source>
        <strain evidence="8">CGMCC 1.7738</strain>
    </source>
</reference>
<feature type="transmembrane region" description="Helical" evidence="6">
    <location>
        <begin position="181"/>
        <end position="199"/>
    </location>
</feature>
<keyword evidence="3 6" id="KW-0812">Transmembrane</keyword>
<feature type="transmembrane region" description="Helical" evidence="6">
    <location>
        <begin position="206"/>
        <end position="224"/>
    </location>
</feature>
<evidence type="ECO:0000256" key="6">
    <source>
        <dbReference type="SAM" id="Phobius"/>
    </source>
</evidence>
<dbReference type="AlphaFoldDB" id="A0A1I4CEX3"/>
<sequence>MTSTLRRAGGFAAVGTLSLAAPALGAAAAVPFAVIAVLAAFVVDDGPMFELFARPGDHQDGRLNGLAGFTLAATGLALLATAPRLATPPRQAMPTSVFVAAVLILAYGNVGEKAVSERWDDPFAAVAGFTVVGFLAGTLGQFAVQTLTSASVALPTAAFLAATGALVAALLRSVLFERDDPLVMLSVGLLLWFFTQLVLDIAGLDIVLSLAVTVAFGYTAYALGTASVTGMLTGVLLGLLTIVLGGVGWFAVLISFFAIGGLSAKFKYDDKLDRGVAEDNDGARGSGNVLGNAAVALFAVIGFAASSMLAMPESLFLFAFTGSLAAAMSDTLSSEIGGLYDTPRLITTLERVPAGTDGGVTWQGELAGIGGAAVVAVLAFVLLPLGTFGDPLVGAVVVLLGGIGGMTVDSILGATVEGGRIGNQAVNFLATLAGALVSAGLAVVIL</sequence>
<evidence type="ECO:0000313" key="7">
    <source>
        <dbReference type="EMBL" id="SFK79130.1"/>
    </source>
</evidence>
<evidence type="ECO:0000256" key="4">
    <source>
        <dbReference type="ARBA" id="ARBA00022989"/>
    </source>
</evidence>
<feature type="transmembrane region" description="Helical" evidence="6">
    <location>
        <begin position="152"/>
        <end position="175"/>
    </location>
</feature>
<evidence type="ECO:0000256" key="3">
    <source>
        <dbReference type="ARBA" id="ARBA00022692"/>
    </source>
</evidence>
<keyword evidence="5 6" id="KW-0472">Membrane</keyword>
<keyword evidence="8" id="KW-1185">Reference proteome</keyword>
<dbReference type="PANTHER" id="PTHR13353">
    <property type="entry name" value="TRANSMEMBRANE PROTEIN 19"/>
    <property type="match status" value="1"/>
</dbReference>
<comment type="subcellular location">
    <subcellularLocation>
        <location evidence="1">Membrane</location>
        <topology evidence="1">Multi-pass membrane protein</topology>
    </subcellularLocation>
</comment>
<organism evidence="7 8">
    <name type="scientific">Halogranum rubrum</name>
    <dbReference type="NCBI Taxonomy" id="553466"/>
    <lineage>
        <taxon>Archaea</taxon>
        <taxon>Methanobacteriati</taxon>
        <taxon>Methanobacteriota</taxon>
        <taxon>Stenosarchaea group</taxon>
        <taxon>Halobacteria</taxon>
        <taxon>Halobacteriales</taxon>
        <taxon>Haloferacaceae</taxon>
    </lineage>
</organism>
<proteinExistence type="inferred from homology"/>
<feature type="transmembrane region" description="Helical" evidence="6">
    <location>
        <begin position="236"/>
        <end position="262"/>
    </location>
</feature>
<feature type="transmembrane region" description="Helical" evidence="6">
    <location>
        <begin position="425"/>
        <end position="445"/>
    </location>
</feature>
<protein>
    <submittedName>
        <fullName evidence="7">TIGR00297 family protein</fullName>
    </submittedName>
</protein>
<dbReference type="Proteomes" id="UP000199607">
    <property type="component" value="Unassembled WGS sequence"/>
</dbReference>
<feature type="transmembrane region" description="Helical" evidence="6">
    <location>
        <begin position="366"/>
        <end position="385"/>
    </location>
</feature>
<dbReference type="GO" id="GO:0016020">
    <property type="term" value="C:membrane"/>
    <property type="evidence" value="ECO:0007669"/>
    <property type="project" value="UniProtKB-SubCell"/>
</dbReference>
<dbReference type="InterPro" id="IPR002794">
    <property type="entry name" value="DUF92_TMEM19"/>
</dbReference>
<comment type="similarity">
    <text evidence="2">Belongs to the TMEM19 family.</text>
</comment>
<feature type="transmembrane region" description="Helical" evidence="6">
    <location>
        <begin position="122"/>
        <end position="140"/>
    </location>
</feature>